<feature type="domain" description="SGNH hydrolase-type esterase" evidence="1">
    <location>
        <begin position="21"/>
        <end position="189"/>
    </location>
</feature>
<gene>
    <name evidence="2" type="ORF">CLV34_0101</name>
</gene>
<dbReference type="EMBL" id="PGTZ01000002">
    <property type="protein sequence ID" value="PJI95226.1"/>
    <property type="molecule type" value="Genomic_DNA"/>
</dbReference>
<evidence type="ECO:0000313" key="2">
    <source>
        <dbReference type="EMBL" id="PJI95226.1"/>
    </source>
</evidence>
<keyword evidence="2" id="KW-0378">Hydrolase</keyword>
<evidence type="ECO:0000313" key="3">
    <source>
        <dbReference type="Proteomes" id="UP000231586"/>
    </source>
</evidence>
<dbReference type="InterPro" id="IPR036514">
    <property type="entry name" value="SGNH_hydro_sf"/>
</dbReference>
<sequence>MTQTNGWSANGPERTELRICVVGDELVAGVGDARGLGWTGRVLARTRFDGTTLLMTLPIPREPSTALGERWQAETARRFSPEPTVDNRLVVALGRHDLDTGLSLARSRLNLANVLDVAEQQRTPAFVVGPPPGSPEENGRLGELSAAYADVAGRRRVPYVDTFSPLVGHEQWLADLASAGTGLPGQAGYGLIAWLVLHTGWHSWLGLPDPTV</sequence>
<evidence type="ECO:0000259" key="1">
    <source>
        <dbReference type="Pfam" id="PF13472"/>
    </source>
</evidence>
<dbReference type="SUPFAM" id="SSF52266">
    <property type="entry name" value="SGNH hydrolase"/>
    <property type="match status" value="1"/>
</dbReference>
<accession>A0A2M8WWH2</accession>
<dbReference type="Pfam" id="PF13472">
    <property type="entry name" value="Lipase_GDSL_2"/>
    <property type="match status" value="1"/>
</dbReference>
<comment type="caution">
    <text evidence="2">The sequence shown here is derived from an EMBL/GenBank/DDBJ whole genome shotgun (WGS) entry which is preliminary data.</text>
</comment>
<dbReference type="RefSeq" id="WP_245858842.1">
    <property type="nucleotide sequence ID" value="NZ_PGTZ01000002.1"/>
</dbReference>
<dbReference type="InterPro" id="IPR013830">
    <property type="entry name" value="SGNH_hydro"/>
</dbReference>
<organism evidence="2 3">
    <name type="scientific">Luteimicrobium subarcticum</name>
    <dbReference type="NCBI Taxonomy" id="620910"/>
    <lineage>
        <taxon>Bacteria</taxon>
        <taxon>Bacillati</taxon>
        <taxon>Actinomycetota</taxon>
        <taxon>Actinomycetes</taxon>
        <taxon>Micrococcales</taxon>
        <taxon>Luteimicrobium</taxon>
    </lineage>
</organism>
<protein>
    <submittedName>
        <fullName evidence="2">GDSL-like lipase/acylhydrolase family protein</fullName>
    </submittedName>
</protein>
<keyword evidence="3" id="KW-1185">Reference proteome</keyword>
<dbReference type="Gene3D" id="3.40.50.1110">
    <property type="entry name" value="SGNH hydrolase"/>
    <property type="match status" value="1"/>
</dbReference>
<proteinExistence type="predicted"/>
<reference evidence="2 3" key="1">
    <citation type="submission" date="2017-11" db="EMBL/GenBank/DDBJ databases">
        <title>Genomic Encyclopedia of Archaeal and Bacterial Type Strains, Phase II (KMG-II): From Individual Species to Whole Genera.</title>
        <authorList>
            <person name="Goeker M."/>
        </authorList>
    </citation>
    <scope>NUCLEOTIDE SEQUENCE [LARGE SCALE GENOMIC DNA]</scope>
    <source>
        <strain evidence="2 3">DSM 22413</strain>
    </source>
</reference>
<dbReference type="AlphaFoldDB" id="A0A2M8WWH2"/>
<dbReference type="Proteomes" id="UP000231586">
    <property type="component" value="Unassembled WGS sequence"/>
</dbReference>
<dbReference type="GO" id="GO:0016787">
    <property type="term" value="F:hydrolase activity"/>
    <property type="evidence" value="ECO:0007669"/>
    <property type="project" value="UniProtKB-KW"/>
</dbReference>
<name>A0A2M8WWH2_9MICO</name>